<reference evidence="1 2" key="1">
    <citation type="submission" date="2022-11" db="EMBL/GenBank/DDBJ databases">
        <title>Comparative genomics analysis of Acidithiobacillus ferriphilus.</title>
        <authorList>
            <person name="Ma L."/>
        </authorList>
    </citation>
    <scope>NUCLEOTIDE SEQUENCE [LARGE SCALE GENOMIC DNA]</scope>
    <source>
        <strain evidence="1 2">DY15</strain>
    </source>
</reference>
<evidence type="ECO:0000313" key="2">
    <source>
        <dbReference type="Proteomes" id="UP001308776"/>
    </source>
</evidence>
<dbReference type="RefSeq" id="WP_155735210.1">
    <property type="nucleotide sequence ID" value="NZ_JAQGFK010000133.1"/>
</dbReference>
<dbReference type="Proteomes" id="UP001308776">
    <property type="component" value="Unassembled WGS sequence"/>
</dbReference>
<comment type="caution">
    <text evidence="1">The sequence shown here is derived from an EMBL/GenBank/DDBJ whole genome shotgun (WGS) entry which is preliminary data.</text>
</comment>
<accession>A0ABU6FQ63</accession>
<protein>
    <submittedName>
        <fullName evidence="1">Uncharacterized protein</fullName>
    </submittedName>
</protein>
<proteinExistence type="predicted"/>
<sequence length="219" mass="24474">MSIDLGFCCGGPQMIEYTVREENGCTFIFGESLPIHVLATLSGGRSAQGKIMSPHLARLACALFAWGTPQDVAAAIEKYTPIALARTKEYITPEMRAMGDEAIRWLAIGQHGMSSCSIFWKTTGFKPAMILLVEDPRGRYPADPDDLGRCRLLLEQVPYVRDRFQIMEHFGPIWEAFVEHWDALCATMDEETPEWREDKGSAPKTGKMMDDIVRSAALI</sequence>
<gene>
    <name evidence="1" type="ORF">OW717_05105</name>
</gene>
<organism evidence="1 2">
    <name type="scientific">Acidithiobacillus ferriphilus</name>
    <dbReference type="NCBI Taxonomy" id="1689834"/>
    <lineage>
        <taxon>Bacteria</taxon>
        <taxon>Pseudomonadati</taxon>
        <taxon>Pseudomonadota</taxon>
        <taxon>Acidithiobacillia</taxon>
        <taxon>Acidithiobacillales</taxon>
        <taxon>Acidithiobacillaceae</taxon>
        <taxon>Acidithiobacillus</taxon>
    </lineage>
</organism>
<evidence type="ECO:0000313" key="1">
    <source>
        <dbReference type="EMBL" id="MEB8513414.1"/>
    </source>
</evidence>
<dbReference type="EMBL" id="JAQGFR010000116">
    <property type="protein sequence ID" value="MEB8513414.1"/>
    <property type="molecule type" value="Genomic_DNA"/>
</dbReference>
<name>A0ABU6FQ63_9PROT</name>
<keyword evidence="2" id="KW-1185">Reference proteome</keyword>